<dbReference type="EMBL" id="CWQY01000010">
    <property type="protein sequence ID" value="CSC61175.1"/>
    <property type="molecule type" value="Genomic_DNA"/>
</dbReference>
<gene>
    <name evidence="1" type="ORF">ERS013200_01804</name>
</gene>
<evidence type="ECO:0000313" key="2">
    <source>
        <dbReference type="Proteomes" id="UP000041770"/>
    </source>
</evidence>
<dbReference type="AlphaFoldDB" id="A0A655VRX0"/>
<sequence length="112" mass="13256">MTRLQHFERFFVETSRRDVTQQWRKLLNRRRGIFFDIKIEFDRKTYRAQHAYRIFTITRFRIANQAHQTIFQIFHAAGIVVDAVVCNVVIHGIDGEIAALGIFINRAVHVIT</sequence>
<reference evidence="1 2" key="1">
    <citation type="submission" date="2015-07" db="EMBL/GenBank/DDBJ databases">
        <authorList>
            <consortium name="Pathogen Informatics"/>
        </authorList>
    </citation>
    <scope>NUCLEOTIDE SEQUENCE [LARGE SCALE GENOMIC DNA]</scope>
    <source>
        <strain evidence="1 2">A316</strain>
    </source>
</reference>
<evidence type="ECO:0000313" key="1">
    <source>
        <dbReference type="EMBL" id="CSC61175.1"/>
    </source>
</evidence>
<name>A0A655VRX0_VIBCL</name>
<accession>A0A655VRX0</accession>
<organism evidence="1 2">
    <name type="scientific">Vibrio cholerae</name>
    <dbReference type="NCBI Taxonomy" id="666"/>
    <lineage>
        <taxon>Bacteria</taxon>
        <taxon>Pseudomonadati</taxon>
        <taxon>Pseudomonadota</taxon>
        <taxon>Gammaproteobacteria</taxon>
        <taxon>Vibrionales</taxon>
        <taxon>Vibrionaceae</taxon>
        <taxon>Vibrio</taxon>
    </lineage>
</organism>
<protein>
    <submittedName>
        <fullName evidence="1">Uncharacterized protein</fullName>
    </submittedName>
</protein>
<dbReference type="Proteomes" id="UP000041770">
    <property type="component" value="Unassembled WGS sequence"/>
</dbReference>
<proteinExistence type="predicted"/>